<dbReference type="Proteomes" id="UP000241595">
    <property type="component" value="Unassembled WGS sequence"/>
</dbReference>
<evidence type="ECO:0000313" key="3">
    <source>
        <dbReference type="Proteomes" id="UP000241595"/>
    </source>
</evidence>
<accession>A0A2U3N6Q9</accession>
<dbReference type="SUPFAM" id="SSF50475">
    <property type="entry name" value="FMN-binding split barrel"/>
    <property type="match status" value="1"/>
</dbReference>
<keyword evidence="3" id="KW-1185">Reference proteome</keyword>
<dbReference type="RefSeq" id="WP_077097775.1">
    <property type="nucleotide sequence ID" value="NZ_LT717698.1"/>
</dbReference>
<protein>
    <submittedName>
        <fullName evidence="2">Pyridoxamine 5'-phosphate oxidase</fullName>
    </submittedName>
</protein>
<dbReference type="STRING" id="1841859.GCA_900157385_00620"/>
<evidence type="ECO:0000259" key="1">
    <source>
        <dbReference type="Pfam" id="PF01243"/>
    </source>
</evidence>
<dbReference type="AlphaFoldDB" id="A0A2U3N6Q9"/>
<dbReference type="InterPro" id="IPR011576">
    <property type="entry name" value="Pyridox_Oxase_N"/>
</dbReference>
<evidence type="ECO:0000313" key="2">
    <source>
        <dbReference type="EMBL" id="SPM27149.1"/>
    </source>
</evidence>
<gene>
    <name evidence="2" type="ORF">MTAB308_624</name>
</gene>
<dbReference type="InterPro" id="IPR012349">
    <property type="entry name" value="Split_barrel_FMN-bd"/>
</dbReference>
<dbReference type="Pfam" id="PF01243">
    <property type="entry name" value="PNPOx_N"/>
    <property type="match status" value="1"/>
</dbReference>
<reference evidence="2 3" key="1">
    <citation type="submission" date="2017-01" db="EMBL/GenBank/DDBJ databases">
        <authorList>
            <consortium name="Urmite Genomes"/>
        </authorList>
    </citation>
    <scope>NUCLEOTIDE SEQUENCE [LARGE SCALE GENOMIC DNA]</scope>
    <source>
        <strain evidence="2 3">AB308</strain>
    </source>
</reference>
<dbReference type="PANTHER" id="PTHR42815:SF2">
    <property type="entry name" value="FAD-BINDING, PUTATIVE (AFU_ORTHOLOGUE AFUA_6G07600)-RELATED"/>
    <property type="match status" value="1"/>
</dbReference>
<dbReference type="OrthoDB" id="9786134at2"/>
<dbReference type="PANTHER" id="PTHR42815">
    <property type="entry name" value="FAD-BINDING, PUTATIVE (AFU_ORTHOLOGUE AFUA_6G07600)-RELATED"/>
    <property type="match status" value="1"/>
</dbReference>
<proteinExistence type="predicted"/>
<feature type="domain" description="Pyridoxamine 5'-phosphate oxidase N-terminal" evidence="1">
    <location>
        <begin position="179"/>
        <end position="271"/>
    </location>
</feature>
<dbReference type="Gene3D" id="2.30.110.10">
    <property type="entry name" value="Electron Transport, Fmn-binding Protein, Chain A"/>
    <property type="match status" value="1"/>
</dbReference>
<name>A0A2U3N6Q9_9MYCO</name>
<dbReference type="EMBL" id="FTRV01000009">
    <property type="protein sequence ID" value="SPM27149.1"/>
    <property type="molecule type" value="Genomic_DNA"/>
</dbReference>
<organism evidence="2 3">
    <name type="scientific">Mycobacterium terramassiliense</name>
    <dbReference type="NCBI Taxonomy" id="1841859"/>
    <lineage>
        <taxon>Bacteria</taxon>
        <taxon>Bacillati</taxon>
        <taxon>Actinomycetota</taxon>
        <taxon>Actinomycetes</taxon>
        <taxon>Mycobacteriales</taxon>
        <taxon>Mycobacteriaceae</taxon>
        <taxon>Mycobacterium</taxon>
    </lineage>
</organism>
<sequence length="302" mass="31934">MTIASESAAEGFHSGELAVQRQAGVAAEAARLAPMVARGQLRGGMAASLSEMTFAALAARDTTGRLWTSPLLGPPGFLQAASPTTLQIHASLPGADALHGLPCGQPVGVVAMNFLTRRRVRINGRLTSTEAGLTVDIDQAYGNCPQYIHQWRIQVDGPPGDNRVRLYSGKTLRPEDIRLINAADTFFLGTTHATSGNDASHRGGAPGFVRAAPGHLWWPDYPGNNMFNSLGNLSADPTAALLFLDFRAGIALQLSGEAEVNWSDPAAGEDGSTGRRVRFVPQRVISTAPPALGEADHVPSRR</sequence>